<dbReference type="RefSeq" id="XP_007930417.1">
    <property type="nucleotide sequence ID" value="XM_007932226.1"/>
</dbReference>
<gene>
    <name evidence="1" type="ORF">MYCFIDRAFT_178341</name>
</gene>
<sequence>MDRRASLSTLDREPLPTAARIARRGSDEEVAHRSIRTVSAHRTRCTSAVKQNTISAVGSTCLRACQITARAAWLPGQRTQRHASSRVWRRKSVDLPRTGRPESRLLTTFLCLALGRSWAALILLLNDQSSFSHSKLKGWTPSERKKVASPIFPPLERSRVLGMRVLLQLACVESHKRVGEPTGMVLTCLLEAARQVTFYRRFSALPPLLLFPPEFMLPLDRTATTVIGKAAGRARDASWATIQYSFFPTCSARDAAICQPRSTFGAAFAYSVTRLRTCRGTCPTIIQPVLCWKFNRLQHDHVVSVLTWSTRVSTDQRQEKYCEEALNRQPVAFCRSAHTPTFTDVDESDGVCPDRNKVSKTCKMRFWFADGGKHPPAPGEAFFSVWSGITTTSGEGNDWYRRQNQGQTSGNFYGPKTRKPLVGVVGYNAD</sequence>
<name>M3A5A8_PSEFD</name>
<dbReference type="GeneID" id="19333930"/>
<dbReference type="Proteomes" id="UP000016932">
    <property type="component" value="Unassembled WGS sequence"/>
</dbReference>
<accession>M3A5A8</accession>
<keyword evidence="2" id="KW-1185">Reference proteome</keyword>
<dbReference type="AlphaFoldDB" id="M3A5A8"/>
<organism evidence="1 2">
    <name type="scientific">Pseudocercospora fijiensis (strain CIRAD86)</name>
    <name type="common">Black leaf streak disease fungus</name>
    <name type="synonym">Mycosphaerella fijiensis</name>
    <dbReference type="NCBI Taxonomy" id="383855"/>
    <lineage>
        <taxon>Eukaryota</taxon>
        <taxon>Fungi</taxon>
        <taxon>Dikarya</taxon>
        <taxon>Ascomycota</taxon>
        <taxon>Pezizomycotina</taxon>
        <taxon>Dothideomycetes</taxon>
        <taxon>Dothideomycetidae</taxon>
        <taxon>Mycosphaerellales</taxon>
        <taxon>Mycosphaerellaceae</taxon>
        <taxon>Pseudocercospora</taxon>
    </lineage>
</organism>
<dbReference type="EMBL" id="KB446562">
    <property type="protein sequence ID" value="EME79786.1"/>
    <property type="molecule type" value="Genomic_DNA"/>
</dbReference>
<dbReference type="VEuPathDB" id="FungiDB:MYCFIDRAFT_178341"/>
<protein>
    <submittedName>
        <fullName evidence="1">Uncharacterized protein</fullName>
    </submittedName>
</protein>
<evidence type="ECO:0000313" key="2">
    <source>
        <dbReference type="Proteomes" id="UP000016932"/>
    </source>
</evidence>
<dbReference type="HOGENOM" id="CLU_637985_0_0_1"/>
<dbReference type="KEGG" id="pfj:MYCFIDRAFT_178341"/>
<reference evidence="1 2" key="1">
    <citation type="journal article" date="2012" name="PLoS Pathog.">
        <title>Diverse lifestyles and strategies of plant pathogenesis encoded in the genomes of eighteen Dothideomycetes fungi.</title>
        <authorList>
            <person name="Ohm R.A."/>
            <person name="Feau N."/>
            <person name="Henrissat B."/>
            <person name="Schoch C.L."/>
            <person name="Horwitz B.A."/>
            <person name="Barry K.W."/>
            <person name="Condon B.J."/>
            <person name="Copeland A.C."/>
            <person name="Dhillon B."/>
            <person name="Glaser F."/>
            <person name="Hesse C.N."/>
            <person name="Kosti I."/>
            <person name="LaButti K."/>
            <person name="Lindquist E.A."/>
            <person name="Lucas S."/>
            <person name="Salamov A.A."/>
            <person name="Bradshaw R.E."/>
            <person name="Ciuffetti L."/>
            <person name="Hamelin R.C."/>
            <person name="Kema G.H.J."/>
            <person name="Lawrence C."/>
            <person name="Scott J.A."/>
            <person name="Spatafora J.W."/>
            <person name="Turgeon B.G."/>
            <person name="de Wit P.J.G.M."/>
            <person name="Zhong S."/>
            <person name="Goodwin S.B."/>
            <person name="Grigoriev I.V."/>
        </authorList>
    </citation>
    <scope>NUCLEOTIDE SEQUENCE [LARGE SCALE GENOMIC DNA]</scope>
    <source>
        <strain evidence="1 2">CIRAD86</strain>
    </source>
</reference>
<dbReference type="eggNOG" id="ENOG502R9B4">
    <property type="taxonomic scope" value="Eukaryota"/>
</dbReference>
<proteinExistence type="predicted"/>
<dbReference type="OrthoDB" id="3621409at2759"/>
<evidence type="ECO:0000313" key="1">
    <source>
        <dbReference type="EMBL" id="EME79786.1"/>
    </source>
</evidence>